<feature type="chain" id="PRO_5041650048" description="Galactinol--sucrose galactosyltransferase" evidence="3">
    <location>
        <begin position="17"/>
        <end position="453"/>
    </location>
</feature>
<dbReference type="PANTHER" id="PTHR31268:SF14">
    <property type="entry name" value="GALACTINOL--SUCROSE GALACTOSYLTRANSFERASE 5-RELATED"/>
    <property type="match status" value="1"/>
</dbReference>
<organism evidence="4 5">
    <name type="scientific">Sphenostylis stenocarpa</name>
    <dbReference type="NCBI Taxonomy" id="92480"/>
    <lineage>
        <taxon>Eukaryota</taxon>
        <taxon>Viridiplantae</taxon>
        <taxon>Streptophyta</taxon>
        <taxon>Embryophyta</taxon>
        <taxon>Tracheophyta</taxon>
        <taxon>Spermatophyta</taxon>
        <taxon>Magnoliopsida</taxon>
        <taxon>eudicotyledons</taxon>
        <taxon>Gunneridae</taxon>
        <taxon>Pentapetalae</taxon>
        <taxon>rosids</taxon>
        <taxon>fabids</taxon>
        <taxon>Fabales</taxon>
        <taxon>Fabaceae</taxon>
        <taxon>Papilionoideae</taxon>
        <taxon>50 kb inversion clade</taxon>
        <taxon>NPAAA clade</taxon>
        <taxon>indigoferoid/millettioid clade</taxon>
        <taxon>Phaseoleae</taxon>
        <taxon>Sphenostylis</taxon>
    </lineage>
</organism>
<evidence type="ECO:0000313" key="5">
    <source>
        <dbReference type="Proteomes" id="UP001189624"/>
    </source>
</evidence>
<dbReference type="Proteomes" id="UP001189624">
    <property type="component" value="Chromosome 4"/>
</dbReference>
<dbReference type="GO" id="GO:0047274">
    <property type="term" value="F:galactinol-sucrose galactosyltransferase activity"/>
    <property type="evidence" value="ECO:0007669"/>
    <property type="project" value="TreeGrafter"/>
</dbReference>
<dbReference type="EMBL" id="OY731401">
    <property type="protein sequence ID" value="CAJ1946667.1"/>
    <property type="molecule type" value="Genomic_DNA"/>
</dbReference>
<evidence type="ECO:0000313" key="4">
    <source>
        <dbReference type="EMBL" id="CAJ1946667.1"/>
    </source>
</evidence>
<dbReference type="Pfam" id="PF05691">
    <property type="entry name" value="Raffinose_syn"/>
    <property type="match status" value="2"/>
</dbReference>
<dbReference type="SUPFAM" id="SSF51445">
    <property type="entry name" value="(Trans)glycosidases"/>
    <property type="match status" value="1"/>
</dbReference>
<evidence type="ECO:0008006" key="6">
    <source>
        <dbReference type="Google" id="ProtNLM"/>
    </source>
</evidence>
<sequence length="453" mass="50421">MMSVLLLVLLALLAWIFELEKQLATCEFNGGEVEAAKAYYRALTASLKQHFNGNGVIGSVEYCDNFFLLVGSEAISLARLAYLNEAKNIINILPVINLLWMHGFGFKEEDNSNTDESNEVFGLQGYHMVHCANMSLWMGRFIHPDWDMFQSTHPRAAFHAASRAISGGPIYISDRVGNHNFELLKTLVLPDGSILRCENYALPTRDCLFSDPLHDAKTMLKFKIWNLNKYTGVLGIFNCQTGGWFDKYDVNKRDDESSQRVSTKTNPKDIEWDSGKNPIPIEGVELFALYYSQTNKLILSTPFNSEEISLEPFNFELITVSPVTVLPGKYVKFAPIGLVDMLNTGGAVQSLTFHETQGLVEVGVRGTGEMRAYASEKPSTCKIDGIEVDFEYEGFMIKIQVPWLGSSRVSTGALGSPISEVVFLRATAMTVHRSRLLRPPPVVVAAANSCPFD</sequence>
<keyword evidence="5" id="KW-1185">Reference proteome</keyword>
<gene>
    <name evidence="4" type="ORF">AYBTSS11_LOCUS12254</name>
</gene>
<comment type="similarity">
    <text evidence="1">Belongs to the glycosyl hydrolases 36 family.</text>
</comment>
<dbReference type="InterPro" id="IPR017853">
    <property type="entry name" value="GH"/>
</dbReference>
<name>A0AA86S7N0_9FABA</name>
<feature type="signal peptide" evidence="3">
    <location>
        <begin position="1"/>
        <end position="16"/>
    </location>
</feature>
<keyword evidence="2" id="KW-0119">Carbohydrate metabolism</keyword>
<evidence type="ECO:0000256" key="1">
    <source>
        <dbReference type="ARBA" id="ARBA00007240"/>
    </source>
</evidence>
<proteinExistence type="inferred from homology"/>
<evidence type="ECO:0000256" key="2">
    <source>
        <dbReference type="ARBA" id="ARBA00023277"/>
    </source>
</evidence>
<protein>
    <recommendedName>
        <fullName evidence="6">Galactinol--sucrose galactosyltransferase</fullName>
    </recommendedName>
</protein>
<dbReference type="AlphaFoldDB" id="A0AA86S7N0"/>
<dbReference type="PANTHER" id="PTHR31268">
    <property type="match status" value="1"/>
</dbReference>
<evidence type="ECO:0000256" key="3">
    <source>
        <dbReference type="SAM" id="SignalP"/>
    </source>
</evidence>
<accession>A0AA86S7N0</accession>
<reference evidence="4" key="1">
    <citation type="submission" date="2023-10" db="EMBL/GenBank/DDBJ databases">
        <authorList>
            <person name="Domelevo Entfellner J.-B."/>
        </authorList>
    </citation>
    <scope>NUCLEOTIDE SEQUENCE</scope>
</reference>
<keyword evidence="3" id="KW-0732">Signal</keyword>
<dbReference type="InterPro" id="IPR008811">
    <property type="entry name" value="Glycosyl_hydrolases_36"/>
</dbReference>
<dbReference type="Gramene" id="rna-AYBTSS11_LOCUS12254">
    <property type="protein sequence ID" value="CAJ1946667.1"/>
    <property type="gene ID" value="gene-AYBTSS11_LOCUS12254"/>
</dbReference>